<evidence type="ECO:0000256" key="8">
    <source>
        <dbReference type="ARBA" id="ARBA00047851"/>
    </source>
</evidence>
<keyword evidence="3" id="KW-0808">Transferase</keyword>
<dbReference type="AlphaFoldDB" id="A0A137P0G8"/>
<dbReference type="Gene3D" id="3.20.20.70">
    <property type="entry name" value="Aldolase class I"/>
    <property type="match status" value="1"/>
</dbReference>
<dbReference type="OrthoDB" id="4994at2759"/>
<dbReference type="GO" id="GO:0009228">
    <property type="term" value="P:thiamine biosynthetic process"/>
    <property type="evidence" value="ECO:0007669"/>
    <property type="project" value="UniProtKB-KW"/>
</dbReference>
<dbReference type="GO" id="GO:0009229">
    <property type="term" value="P:thiamine diphosphate biosynthetic process"/>
    <property type="evidence" value="ECO:0007669"/>
    <property type="project" value="UniProtKB-UniPathway"/>
</dbReference>
<dbReference type="Pfam" id="PF02581">
    <property type="entry name" value="TMP-TENI"/>
    <property type="match status" value="1"/>
</dbReference>
<dbReference type="InterPro" id="IPR013785">
    <property type="entry name" value="Aldolase_TIM"/>
</dbReference>
<evidence type="ECO:0000259" key="10">
    <source>
        <dbReference type="Pfam" id="PF02581"/>
    </source>
</evidence>
<dbReference type="HAMAP" id="MF_00097">
    <property type="entry name" value="TMP_synthase"/>
    <property type="match status" value="1"/>
</dbReference>
<protein>
    <recommendedName>
        <fullName evidence="2">thiamine phosphate synthase</fullName>
        <ecNumber evidence="2">2.5.1.3</ecNumber>
    </recommendedName>
</protein>
<dbReference type="GO" id="GO:0005737">
    <property type="term" value="C:cytoplasm"/>
    <property type="evidence" value="ECO:0007669"/>
    <property type="project" value="TreeGrafter"/>
</dbReference>
<evidence type="ECO:0000256" key="1">
    <source>
        <dbReference type="ARBA" id="ARBA00005165"/>
    </source>
</evidence>
<evidence type="ECO:0000256" key="2">
    <source>
        <dbReference type="ARBA" id="ARBA00012830"/>
    </source>
</evidence>
<dbReference type="InterPro" id="IPR034291">
    <property type="entry name" value="TMP_synthase"/>
</dbReference>
<evidence type="ECO:0000313" key="11">
    <source>
        <dbReference type="EMBL" id="KXN68468.1"/>
    </source>
</evidence>
<dbReference type="SUPFAM" id="SSF51391">
    <property type="entry name" value="Thiamin phosphate synthase"/>
    <property type="match status" value="1"/>
</dbReference>
<keyword evidence="4" id="KW-0479">Metal-binding</keyword>
<dbReference type="InterPro" id="IPR036206">
    <property type="entry name" value="ThiamineP_synth_sf"/>
</dbReference>
<gene>
    <name evidence="11" type="ORF">CONCODRAFT_79735</name>
</gene>
<evidence type="ECO:0000313" key="12">
    <source>
        <dbReference type="Proteomes" id="UP000070444"/>
    </source>
</evidence>
<dbReference type="CDD" id="cd00564">
    <property type="entry name" value="TMP_TenI"/>
    <property type="match status" value="1"/>
</dbReference>
<comment type="catalytic activity">
    <reaction evidence="8">
        <text>2-(2-carboxy-4-methylthiazol-5-yl)ethyl phosphate + 4-amino-2-methyl-5-(diphosphooxymethyl)pyrimidine + 2 H(+) = thiamine phosphate + CO2 + diphosphate</text>
        <dbReference type="Rhea" id="RHEA:47848"/>
        <dbReference type="ChEBI" id="CHEBI:15378"/>
        <dbReference type="ChEBI" id="CHEBI:16526"/>
        <dbReference type="ChEBI" id="CHEBI:33019"/>
        <dbReference type="ChEBI" id="CHEBI:37575"/>
        <dbReference type="ChEBI" id="CHEBI:57841"/>
        <dbReference type="ChEBI" id="CHEBI:62890"/>
        <dbReference type="EC" id="2.5.1.3"/>
    </reaction>
</comment>
<comment type="pathway">
    <text evidence="1">Cofactor biosynthesis; thiamine diphosphate biosynthesis; thiamine phosphate from 4-amino-2-methyl-5-diphosphomethylpyrimidine and 4-methyl-5-(2-phosphoethyl)-thiazole: step 1/1.</text>
</comment>
<dbReference type="Proteomes" id="UP000070444">
    <property type="component" value="Unassembled WGS sequence"/>
</dbReference>
<dbReference type="PANTHER" id="PTHR20857:SF23">
    <property type="entry name" value="THIAMINE BIOSYNTHETIC BIFUNCTIONAL ENZYME"/>
    <property type="match status" value="1"/>
</dbReference>
<keyword evidence="6" id="KW-0784">Thiamine biosynthesis</keyword>
<evidence type="ECO:0000256" key="3">
    <source>
        <dbReference type="ARBA" id="ARBA00022679"/>
    </source>
</evidence>
<dbReference type="STRING" id="796925.A0A137P0G8"/>
<evidence type="ECO:0000256" key="6">
    <source>
        <dbReference type="ARBA" id="ARBA00022977"/>
    </source>
</evidence>
<dbReference type="PANTHER" id="PTHR20857">
    <property type="entry name" value="THIAMINE-PHOSPHATE PYROPHOSPHORYLASE"/>
    <property type="match status" value="1"/>
</dbReference>
<feature type="domain" description="Thiamine phosphate synthase/TenI" evidence="10">
    <location>
        <begin position="11"/>
        <end position="203"/>
    </location>
</feature>
<evidence type="ECO:0000256" key="9">
    <source>
        <dbReference type="ARBA" id="ARBA00047883"/>
    </source>
</evidence>
<evidence type="ECO:0000256" key="7">
    <source>
        <dbReference type="ARBA" id="ARBA00047334"/>
    </source>
</evidence>
<comment type="catalytic activity">
    <reaction evidence="9">
        <text>2-[(2R,5Z)-2-carboxy-4-methylthiazol-5(2H)-ylidene]ethyl phosphate + 4-amino-2-methyl-5-(diphosphooxymethyl)pyrimidine + 2 H(+) = thiamine phosphate + CO2 + diphosphate</text>
        <dbReference type="Rhea" id="RHEA:47844"/>
        <dbReference type="ChEBI" id="CHEBI:15378"/>
        <dbReference type="ChEBI" id="CHEBI:16526"/>
        <dbReference type="ChEBI" id="CHEBI:33019"/>
        <dbReference type="ChEBI" id="CHEBI:37575"/>
        <dbReference type="ChEBI" id="CHEBI:57841"/>
        <dbReference type="ChEBI" id="CHEBI:62899"/>
        <dbReference type="EC" id="2.5.1.3"/>
    </reaction>
</comment>
<reference evidence="11 12" key="1">
    <citation type="journal article" date="2015" name="Genome Biol. Evol.">
        <title>Phylogenomic analyses indicate that early fungi evolved digesting cell walls of algal ancestors of land plants.</title>
        <authorList>
            <person name="Chang Y."/>
            <person name="Wang S."/>
            <person name="Sekimoto S."/>
            <person name="Aerts A.L."/>
            <person name="Choi C."/>
            <person name="Clum A."/>
            <person name="LaButti K.M."/>
            <person name="Lindquist E.A."/>
            <person name="Yee Ngan C."/>
            <person name="Ohm R.A."/>
            <person name="Salamov A.A."/>
            <person name="Grigoriev I.V."/>
            <person name="Spatafora J.W."/>
            <person name="Berbee M.L."/>
        </authorList>
    </citation>
    <scope>NUCLEOTIDE SEQUENCE [LARGE SCALE GENOMIC DNA]</scope>
    <source>
        <strain evidence="11 12">NRRL 28638</strain>
    </source>
</reference>
<proteinExistence type="inferred from homology"/>
<dbReference type="OMA" id="QDFYHIK"/>
<evidence type="ECO:0000256" key="5">
    <source>
        <dbReference type="ARBA" id="ARBA00022842"/>
    </source>
</evidence>
<dbReference type="UniPathway" id="UPA00060">
    <property type="reaction ID" value="UER00141"/>
</dbReference>
<comment type="catalytic activity">
    <reaction evidence="7">
        <text>4-methyl-5-(2-phosphooxyethyl)-thiazole + 4-amino-2-methyl-5-(diphosphooxymethyl)pyrimidine + H(+) = thiamine phosphate + diphosphate</text>
        <dbReference type="Rhea" id="RHEA:22328"/>
        <dbReference type="ChEBI" id="CHEBI:15378"/>
        <dbReference type="ChEBI" id="CHEBI:33019"/>
        <dbReference type="ChEBI" id="CHEBI:37575"/>
        <dbReference type="ChEBI" id="CHEBI:57841"/>
        <dbReference type="ChEBI" id="CHEBI:58296"/>
        <dbReference type="EC" id="2.5.1.3"/>
    </reaction>
</comment>
<sequence length="227" mass="24256">MTANKKFDLSVYLIADTSVKLPEGTTFLNQVRLAIEGGVTIVQLRAKNGSDDEVEELALQVQDLCKEYGVTFIINDRIELAKKINSDGVHIGQEDLPYLEAKRILGEDMIIGLSTGTVEEAKQAGELNVDYVGIGAAYSTSTKKLKRLPIGPRGIGEVLSHIPANIPACAIGGISLNNLKDTLDQIGEVATNRKLNGIAIASALMANQDPKVSASAFKGEVSAYSQQ</sequence>
<dbReference type="NCBIfam" id="TIGR00693">
    <property type="entry name" value="thiE"/>
    <property type="match status" value="1"/>
</dbReference>
<dbReference type="EMBL" id="KQ964574">
    <property type="protein sequence ID" value="KXN68468.1"/>
    <property type="molecule type" value="Genomic_DNA"/>
</dbReference>
<name>A0A137P0G8_CONC2</name>
<dbReference type="EC" id="2.5.1.3" evidence="2"/>
<dbReference type="FunFam" id="3.20.20.70:FF:000096">
    <property type="entry name" value="Thiamine-phosphate synthase"/>
    <property type="match status" value="1"/>
</dbReference>
<keyword evidence="12" id="KW-1185">Reference proteome</keyword>
<evidence type="ECO:0000256" key="4">
    <source>
        <dbReference type="ARBA" id="ARBA00022723"/>
    </source>
</evidence>
<dbReference type="GO" id="GO:0046872">
    <property type="term" value="F:metal ion binding"/>
    <property type="evidence" value="ECO:0007669"/>
    <property type="project" value="UniProtKB-KW"/>
</dbReference>
<dbReference type="InterPro" id="IPR022998">
    <property type="entry name" value="ThiamineP_synth_TenI"/>
</dbReference>
<accession>A0A137P0G8</accession>
<dbReference type="GO" id="GO:0004789">
    <property type="term" value="F:thiamine-phosphate diphosphorylase activity"/>
    <property type="evidence" value="ECO:0007669"/>
    <property type="project" value="UniProtKB-EC"/>
</dbReference>
<keyword evidence="5" id="KW-0460">Magnesium</keyword>
<organism evidence="11 12">
    <name type="scientific">Conidiobolus coronatus (strain ATCC 28846 / CBS 209.66 / NRRL 28638)</name>
    <name type="common">Delacroixia coronata</name>
    <dbReference type="NCBI Taxonomy" id="796925"/>
    <lineage>
        <taxon>Eukaryota</taxon>
        <taxon>Fungi</taxon>
        <taxon>Fungi incertae sedis</taxon>
        <taxon>Zoopagomycota</taxon>
        <taxon>Entomophthoromycotina</taxon>
        <taxon>Entomophthoromycetes</taxon>
        <taxon>Entomophthorales</taxon>
        <taxon>Ancylistaceae</taxon>
        <taxon>Conidiobolus</taxon>
    </lineage>
</organism>